<feature type="signal peptide" evidence="2">
    <location>
        <begin position="1"/>
        <end position="24"/>
    </location>
</feature>
<protein>
    <submittedName>
        <fullName evidence="4">S-layer homology domain-containing protein</fullName>
    </submittedName>
</protein>
<name>A0A9D1IUX9_9CLOT</name>
<dbReference type="Proteomes" id="UP000824073">
    <property type="component" value="Unassembled WGS sequence"/>
</dbReference>
<evidence type="ECO:0000313" key="4">
    <source>
        <dbReference type="EMBL" id="HIU43817.1"/>
    </source>
</evidence>
<feature type="domain" description="SLH" evidence="3">
    <location>
        <begin position="256"/>
        <end position="311"/>
    </location>
</feature>
<feature type="domain" description="SLH" evidence="3">
    <location>
        <begin position="138"/>
        <end position="202"/>
    </location>
</feature>
<accession>A0A9D1IUX9</accession>
<dbReference type="Pfam" id="PF00395">
    <property type="entry name" value="SLH"/>
    <property type="match status" value="2"/>
</dbReference>
<evidence type="ECO:0000256" key="1">
    <source>
        <dbReference type="ARBA" id="ARBA00022737"/>
    </source>
</evidence>
<dbReference type="InterPro" id="IPR001119">
    <property type="entry name" value="SLH_dom"/>
</dbReference>
<dbReference type="PROSITE" id="PS51272">
    <property type="entry name" value="SLH"/>
    <property type="match status" value="2"/>
</dbReference>
<dbReference type="AlphaFoldDB" id="A0A9D1IUX9"/>
<sequence length="311" mass="33644">MKKEVSMMLATVLVLGLLAVPALAAEVPGSDGRLTASNESIGTTIYVSRDLEVNTTENTVYVYPVGTTFSWEDREETSEQFYMAPGSLVAMDNFYQPTSEEAGEVFVFDVLNFETQETTLTYVMVGEVPEEPAPAGPATGTFTDVPDAAYYAQPVEWAVEQGITTGTGDGTTFSPDIYCTRGEIITFIWRASGSPAPTGPIPYVDVGPDNFYTDATVWAYEQGMANEGFFDPDYSCTRAMAVEFLWKQAGSPETAVTTQFTDVAPDASYAQAVAWAVEQGITTGSTDTEFAPDEACTRGQIATFLWRALAE</sequence>
<organism evidence="4 5">
    <name type="scientific">Candidatus Ventrousia excrementavium</name>
    <dbReference type="NCBI Taxonomy" id="2840961"/>
    <lineage>
        <taxon>Bacteria</taxon>
        <taxon>Bacillati</taxon>
        <taxon>Bacillota</taxon>
        <taxon>Clostridia</taxon>
        <taxon>Eubacteriales</taxon>
        <taxon>Clostridiaceae</taxon>
        <taxon>Clostridiaceae incertae sedis</taxon>
        <taxon>Candidatus Ventrousia</taxon>
    </lineage>
</organism>
<evidence type="ECO:0000256" key="2">
    <source>
        <dbReference type="SAM" id="SignalP"/>
    </source>
</evidence>
<keyword evidence="1" id="KW-0677">Repeat</keyword>
<reference evidence="4" key="2">
    <citation type="journal article" date="2021" name="PeerJ">
        <title>Extensive microbial diversity within the chicken gut microbiome revealed by metagenomics and culture.</title>
        <authorList>
            <person name="Gilroy R."/>
            <person name="Ravi A."/>
            <person name="Getino M."/>
            <person name="Pursley I."/>
            <person name="Horton D.L."/>
            <person name="Alikhan N.F."/>
            <person name="Baker D."/>
            <person name="Gharbi K."/>
            <person name="Hall N."/>
            <person name="Watson M."/>
            <person name="Adriaenssens E.M."/>
            <person name="Foster-Nyarko E."/>
            <person name="Jarju S."/>
            <person name="Secka A."/>
            <person name="Antonio M."/>
            <person name="Oren A."/>
            <person name="Chaudhuri R.R."/>
            <person name="La Ragione R."/>
            <person name="Hildebrand F."/>
            <person name="Pallen M.J."/>
        </authorList>
    </citation>
    <scope>NUCLEOTIDE SEQUENCE</scope>
    <source>
        <strain evidence="4">CHK191-8634</strain>
    </source>
</reference>
<reference evidence="4" key="1">
    <citation type="submission" date="2020-10" db="EMBL/GenBank/DDBJ databases">
        <authorList>
            <person name="Gilroy R."/>
        </authorList>
    </citation>
    <scope>NUCLEOTIDE SEQUENCE</scope>
    <source>
        <strain evidence="4">CHK191-8634</strain>
    </source>
</reference>
<evidence type="ECO:0000313" key="5">
    <source>
        <dbReference type="Proteomes" id="UP000824073"/>
    </source>
</evidence>
<feature type="chain" id="PRO_5038876629" evidence="2">
    <location>
        <begin position="25"/>
        <end position="311"/>
    </location>
</feature>
<proteinExistence type="predicted"/>
<keyword evidence="2" id="KW-0732">Signal</keyword>
<evidence type="ECO:0000259" key="3">
    <source>
        <dbReference type="PROSITE" id="PS51272"/>
    </source>
</evidence>
<comment type="caution">
    <text evidence="4">The sequence shown here is derived from an EMBL/GenBank/DDBJ whole genome shotgun (WGS) entry which is preliminary data.</text>
</comment>
<dbReference type="EMBL" id="DVMR01000047">
    <property type="protein sequence ID" value="HIU43817.1"/>
    <property type="molecule type" value="Genomic_DNA"/>
</dbReference>
<gene>
    <name evidence="4" type="ORF">IAB67_05910</name>
</gene>